<protein>
    <submittedName>
        <fullName evidence="1">Uncharacterized protein</fullName>
    </submittedName>
</protein>
<reference evidence="2" key="1">
    <citation type="submission" date="2015-03" db="EMBL/GenBank/DDBJ databases">
        <authorList>
            <consortium name="Pathogen Informatics"/>
        </authorList>
    </citation>
    <scope>NUCLEOTIDE SEQUENCE [LARGE SCALE GENOMIC DNA]</scope>
    <source>
        <strain evidence="2">N09902308</strain>
    </source>
</reference>
<comment type="caution">
    <text evidence="1">The sequence shown here is derived from an EMBL/GenBank/DDBJ whole genome shotgun (WGS) entry which is preliminary data.</text>
</comment>
<organism evidence="1 2">
    <name type="scientific">Mycobacterium tuberculosis</name>
    <dbReference type="NCBI Taxonomy" id="1773"/>
    <lineage>
        <taxon>Bacteria</taxon>
        <taxon>Bacillati</taxon>
        <taxon>Actinomycetota</taxon>
        <taxon>Actinomycetes</taxon>
        <taxon>Mycobacteriales</taxon>
        <taxon>Mycobacteriaceae</taxon>
        <taxon>Mycobacterium</taxon>
        <taxon>Mycobacterium tuberculosis complex</taxon>
    </lineage>
</organism>
<gene>
    <name evidence="1" type="ORF">ERS007739_04780</name>
</gene>
<dbReference type="Proteomes" id="UP000039021">
    <property type="component" value="Unassembled WGS sequence"/>
</dbReference>
<dbReference type="EMBL" id="CSBK01003216">
    <property type="protein sequence ID" value="CPA70942.1"/>
    <property type="molecule type" value="Genomic_DNA"/>
</dbReference>
<sequence length="38" mass="4062">MSGKPWSTICCLVRPVIVCSSNTPSGGRILWARAKKSA</sequence>
<dbReference type="AlphaFoldDB" id="A0A916PDE5"/>
<accession>A0A916PDE5</accession>
<proteinExistence type="predicted"/>
<evidence type="ECO:0000313" key="1">
    <source>
        <dbReference type="EMBL" id="CPA70942.1"/>
    </source>
</evidence>
<evidence type="ECO:0000313" key="2">
    <source>
        <dbReference type="Proteomes" id="UP000039021"/>
    </source>
</evidence>
<name>A0A916PDE5_MYCTX</name>